<reference evidence="2" key="1">
    <citation type="submission" date="2011-04" db="EMBL/GenBank/DDBJ databases">
        <title>Complete sequence of Cellvibrio gilvus ATCC 13127.</title>
        <authorList>
            <person name="Lucas S."/>
            <person name="Han J."/>
            <person name="Lapidus A."/>
            <person name="Cheng J.-F."/>
            <person name="Goodwin L."/>
            <person name="Pitluck S."/>
            <person name="Peters L."/>
            <person name="Munk A."/>
            <person name="Detter J.C."/>
            <person name="Han C."/>
            <person name="Tapia R."/>
            <person name="Land M."/>
            <person name="Hauser L."/>
            <person name="Kyrpides N."/>
            <person name="Ivanova N."/>
            <person name="Ovchinnikova G."/>
            <person name="Pagani I."/>
            <person name="Mead D."/>
            <person name="Brumm P."/>
            <person name="Woyke T."/>
        </authorList>
    </citation>
    <scope>NUCLEOTIDE SEQUENCE [LARGE SCALE GENOMIC DNA]</scope>
    <source>
        <strain evidence="2">ATCC 13127 / NRRL B-14078</strain>
    </source>
</reference>
<gene>
    <name evidence="1" type="ordered locus">Celgi_2683</name>
</gene>
<organism evidence="1 2">
    <name type="scientific">Cellulomonas gilvus (strain ATCC 13127 / NRRL B-14078)</name>
    <name type="common">Cellvibrio gilvus</name>
    <dbReference type="NCBI Taxonomy" id="593907"/>
    <lineage>
        <taxon>Bacteria</taxon>
        <taxon>Bacillati</taxon>
        <taxon>Actinomycetota</taxon>
        <taxon>Actinomycetes</taxon>
        <taxon>Micrococcales</taxon>
        <taxon>Cellulomonadaceae</taxon>
        <taxon>Cellulomonas</taxon>
    </lineage>
</organism>
<proteinExistence type="predicted"/>
<dbReference type="HOGENOM" id="CLU_1145456_0_0_11"/>
<accession>F8A3Z0</accession>
<dbReference type="OrthoDB" id="2833825at2"/>
<evidence type="ECO:0000313" key="2">
    <source>
        <dbReference type="Proteomes" id="UP000000485"/>
    </source>
</evidence>
<evidence type="ECO:0000313" key="1">
    <source>
        <dbReference type="EMBL" id="AEI13182.1"/>
    </source>
</evidence>
<dbReference type="RefSeq" id="WP_013884699.1">
    <property type="nucleotide sequence ID" value="NC_015671.1"/>
</dbReference>
<protein>
    <submittedName>
        <fullName evidence="1">Uncharacterized protein</fullName>
    </submittedName>
</protein>
<dbReference type="eggNOG" id="ENOG50338IM">
    <property type="taxonomic scope" value="Bacteria"/>
</dbReference>
<dbReference type="KEGG" id="cga:Celgi_2683"/>
<name>F8A3Z0_CELGA</name>
<sequence>MVDRIRFVLNGARLELARSDVELRLSGVVPDPIRTHAVLVGGTWFPVRQAFAVATGLDPADYNSHTARRHLRSLGFEVSGVVRTRAATATPVGSSSRTLDTSTPVDESWHTEAAVQATVVAWLVRRGWSIESTADTASREHGIDIVATRAGEQVGVEVKGFPSRWYADPRRASEDKRTLPSTQAGHWYAAAVLAAMRLRGCRPATRSVIALPDFPRYRSLHYETHASLTSAGIEVWWVTHEGEVLVADED</sequence>
<keyword evidence="2" id="KW-1185">Reference proteome</keyword>
<dbReference type="EMBL" id="CP002665">
    <property type="protein sequence ID" value="AEI13182.1"/>
    <property type="molecule type" value="Genomic_DNA"/>
</dbReference>
<dbReference type="AlphaFoldDB" id="F8A3Z0"/>
<dbReference type="Proteomes" id="UP000000485">
    <property type="component" value="Chromosome"/>
</dbReference>